<name>A0ABR0SQ41_9HYPO</name>
<keyword evidence="3" id="KW-1185">Reference proteome</keyword>
<dbReference type="Proteomes" id="UP001338125">
    <property type="component" value="Unassembled WGS sequence"/>
</dbReference>
<proteinExistence type="predicted"/>
<comment type="caution">
    <text evidence="2">The sequence shown here is derived from an EMBL/GenBank/DDBJ whole genome shotgun (WGS) entry which is preliminary data.</text>
</comment>
<reference evidence="2 3" key="1">
    <citation type="submission" date="2024-01" db="EMBL/GenBank/DDBJ databases">
        <title>Complete genome of Cladobotryum mycophilum ATHUM6906.</title>
        <authorList>
            <person name="Christinaki A.C."/>
            <person name="Myridakis A.I."/>
            <person name="Kouvelis V.N."/>
        </authorList>
    </citation>
    <scope>NUCLEOTIDE SEQUENCE [LARGE SCALE GENOMIC DNA]</scope>
    <source>
        <strain evidence="2 3">ATHUM6906</strain>
    </source>
</reference>
<dbReference type="PANTHER" id="PTHR38436:SF3">
    <property type="entry name" value="CARBOXYMETHYLENEBUTENOLIDASE-RELATED"/>
    <property type="match status" value="1"/>
</dbReference>
<protein>
    <submittedName>
        <fullName evidence="2">Uncharacterized protein</fullName>
    </submittedName>
</protein>
<dbReference type="InterPro" id="IPR009959">
    <property type="entry name" value="Cyclase_SnoaL-like"/>
</dbReference>
<evidence type="ECO:0000313" key="3">
    <source>
        <dbReference type="Proteomes" id="UP001338125"/>
    </source>
</evidence>
<evidence type="ECO:0000256" key="1">
    <source>
        <dbReference type="SAM" id="MobiDB-lite"/>
    </source>
</evidence>
<dbReference type="InterPro" id="IPR032710">
    <property type="entry name" value="NTF2-like_dom_sf"/>
</dbReference>
<dbReference type="EMBL" id="JAVFKD010000012">
    <property type="protein sequence ID" value="KAK5993886.1"/>
    <property type="molecule type" value="Genomic_DNA"/>
</dbReference>
<evidence type="ECO:0000313" key="2">
    <source>
        <dbReference type="EMBL" id="KAK5993886.1"/>
    </source>
</evidence>
<accession>A0ABR0SQ41</accession>
<feature type="region of interest" description="Disordered" evidence="1">
    <location>
        <begin position="1"/>
        <end position="23"/>
    </location>
</feature>
<dbReference type="PANTHER" id="PTHR38436">
    <property type="entry name" value="POLYKETIDE CYCLASE SNOAL-LIKE DOMAIN"/>
    <property type="match status" value="1"/>
</dbReference>
<sequence length="603" mass="66704">MSESAPTSYDPDSPYEHVTPVTPPPPVTITAHSILQPALSRRGVGPGLILILPNPESVEKGEAKDASSEFDPNPVKKWAEEGFSIVAITLPERGYATGTFDIIKHIEQGIKSLKAHWSVNHKDAFGLIIYDDQIADNILDYLESLPPQITALLAFSPSHRLKATDEAQVSYYARSGSSGGGSSSSQADSSQMPLHILKQNECDPLSARMVRTANLEFLKERLGGPRFELEAIWDEHTRWEFEDRSVAQTVNTMVDDAYVNHVPTMTGGRGREALTAFYRDHFIFCNPPDTSMKAISRTVGSDRVIVFRYKEEHLPNQSTLSTTTKSCGVMNATESQAAEPHDLILPQQLGVYNASDRPNYGDMRRSVQSFRSPKWLGYAHDGYPLTSLAEYVRTRRSPVLDEADVTARRKQLAAETQAVLTFGLLESVLERSISESVLVKCTENDDEPVMSRAALDDVLAAWVGRVRQTERAMLVPLLERAQKNIAQAHSLALGFMRTKFWVFQPLGDDLPAMICFITLLGEALVNAMRAFPPDLPKKSFQWSMMWVLLFGDGLAEDMVVDGWCPSVVNYLLGTTSVSALEYAAHTGPIEDGRRHGGCTENAC</sequence>
<gene>
    <name evidence="2" type="ORF">PT974_07323</name>
</gene>
<organism evidence="2 3">
    <name type="scientific">Cladobotryum mycophilum</name>
    <dbReference type="NCBI Taxonomy" id="491253"/>
    <lineage>
        <taxon>Eukaryota</taxon>
        <taxon>Fungi</taxon>
        <taxon>Dikarya</taxon>
        <taxon>Ascomycota</taxon>
        <taxon>Pezizomycotina</taxon>
        <taxon>Sordariomycetes</taxon>
        <taxon>Hypocreomycetidae</taxon>
        <taxon>Hypocreales</taxon>
        <taxon>Hypocreaceae</taxon>
        <taxon>Cladobotryum</taxon>
    </lineage>
</organism>
<dbReference type="SUPFAM" id="SSF54427">
    <property type="entry name" value="NTF2-like"/>
    <property type="match status" value="1"/>
</dbReference>